<sequence length="108" mass="12904">MKDEQSPEDKELESILKQANLQTDDRLHVNEPSLRYFEGLVQEQNDTWHRRLLVELACLWGIAFIFISFLGLTLFYVPLLFILIQMITTLILIGYFLRERKEMEVMRQ</sequence>
<keyword evidence="1" id="KW-1133">Transmembrane helix</keyword>
<keyword evidence="1" id="KW-0812">Transmembrane</keyword>
<dbReference type="RefSeq" id="WP_075037422.1">
    <property type="nucleotide sequence ID" value="NZ_FOSB01000009.1"/>
</dbReference>
<dbReference type="OrthoDB" id="2974426at2"/>
<reference evidence="3" key="1">
    <citation type="submission" date="2016-10" db="EMBL/GenBank/DDBJ databases">
        <authorList>
            <person name="Varghese N."/>
            <person name="Submissions S."/>
        </authorList>
    </citation>
    <scope>NUCLEOTIDE SEQUENCE [LARGE SCALE GENOMIC DNA]</scope>
    <source>
        <strain evidence="3">CGMCC 1.3704</strain>
    </source>
</reference>
<dbReference type="EMBL" id="FOSB01000009">
    <property type="protein sequence ID" value="SFK22736.1"/>
    <property type="molecule type" value="Genomic_DNA"/>
</dbReference>
<protein>
    <submittedName>
        <fullName evidence="2">Uncharacterized protein</fullName>
    </submittedName>
</protein>
<dbReference type="Proteomes" id="UP000183557">
    <property type="component" value="Unassembled WGS sequence"/>
</dbReference>
<dbReference type="AlphaFoldDB" id="A0A1I3XUQ2"/>
<feature type="transmembrane region" description="Helical" evidence="1">
    <location>
        <begin position="76"/>
        <end position="97"/>
    </location>
</feature>
<keyword evidence="1" id="KW-0472">Membrane</keyword>
<evidence type="ECO:0000256" key="1">
    <source>
        <dbReference type="SAM" id="Phobius"/>
    </source>
</evidence>
<gene>
    <name evidence="2" type="ORF">SAMN04487936_109120</name>
</gene>
<feature type="transmembrane region" description="Helical" evidence="1">
    <location>
        <begin position="52"/>
        <end position="70"/>
    </location>
</feature>
<keyword evidence="3" id="KW-1185">Reference proteome</keyword>
<dbReference type="InterPro" id="IPR035238">
    <property type="entry name" value="DUF5345"/>
</dbReference>
<proteinExistence type="predicted"/>
<dbReference type="Pfam" id="PF17280">
    <property type="entry name" value="DUF5345"/>
    <property type="match status" value="1"/>
</dbReference>
<organism evidence="2 3">
    <name type="scientific">Halobacillus dabanensis</name>
    <dbReference type="NCBI Taxonomy" id="240302"/>
    <lineage>
        <taxon>Bacteria</taxon>
        <taxon>Bacillati</taxon>
        <taxon>Bacillota</taxon>
        <taxon>Bacilli</taxon>
        <taxon>Bacillales</taxon>
        <taxon>Bacillaceae</taxon>
        <taxon>Halobacillus</taxon>
    </lineage>
</organism>
<evidence type="ECO:0000313" key="2">
    <source>
        <dbReference type="EMBL" id="SFK22736.1"/>
    </source>
</evidence>
<accession>A0A1I3XUQ2</accession>
<name>A0A1I3XUQ2_HALDA</name>
<evidence type="ECO:0000313" key="3">
    <source>
        <dbReference type="Proteomes" id="UP000183557"/>
    </source>
</evidence>